<feature type="transmembrane region" description="Helical" evidence="7">
    <location>
        <begin position="235"/>
        <end position="252"/>
    </location>
</feature>
<dbReference type="InterPro" id="IPR011623">
    <property type="entry name" value="7TMR_DISM_rcpt_extracell_dom1"/>
</dbReference>
<dbReference type="EC" id="2.7.13.3" evidence="2"/>
<dbReference type="InterPro" id="IPR003594">
    <property type="entry name" value="HATPase_dom"/>
</dbReference>
<evidence type="ECO:0000256" key="4">
    <source>
        <dbReference type="ARBA" id="ARBA00022679"/>
    </source>
</evidence>
<feature type="signal peptide" evidence="8">
    <location>
        <begin position="1"/>
        <end position="29"/>
    </location>
</feature>
<dbReference type="Proteomes" id="UP000178449">
    <property type="component" value="Unassembled WGS sequence"/>
</dbReference>
<accession>A0A1F6GAL1</accession>
<dbReference type="InterPro" id="IPR005467">
    <property type="entry name" value="His_kinase_dom"/>
</dbReference>
<keyword evidence="7" id="KW-1133">Transmembrane helix</keyword>
<feature type="domain" description="Response regulatory" evidence="10">
    <location>
        <begin position="671"/>
        <end position="787"/>
    </location>
</feature>
<sequence length="1024" mass="115512">MFARPLLPKRIGWLLCLFWCLLTPNLAPAAELKIEYLKDSTGQLTRDQAFAAYQSGQFTKGQGQVYNFGFSNSAYWFYLSALTGDEDYYLELGSPLIDKVEFWNLLDPSGPLKAGESVPLAQLSEFHLMPLFHLKNGPHLLRIEDEGSVPLIFSLYTPQQLARNRNGNLLFHGLFYGLLLFTFFLSIFSYLILKDQVFFEYSLMILSGIFTFSVFDGLFRFYLIPDLSTWTYNRLFGLMVHLLLLTSLRFSLQFLAIKQHNPQLIWPFKILSWALWVNLPLLFWIDYQLASKILVLFSLAVFSGMFLLGFYCRLRQVPGSSFFLAAFFIMQTSGIALALQFLAVVKGSLLVDQAVHLGLTASVLLLVFALAHRIRLMDVKVIETSRQLLEQKTAYVNEIEHKNLELTRLDQLKDDFLANTSHELNTPLFGMIGLTENLLETIGPKLTAAEQDQMRLVTSMGKKLTNLIRDILDFSSLKNGKIKLDIRPLDFAPMARMVLDLLTPLVKDRNLKLVFNLPPDLPWVLGDESRLQQILFNLLGNAIKYTESGHVTLSAEVMPNLVWISVEDTGQGIARKNWSKLFERFVTQAGPVVSEMGSTGLGLSITLKLIELQGGELKLDSRPGQGSRFSFSLPRAGQGENPPVLIPKEGIDWSPASSSLNQKKTDPRGVKLLVIDDEPGNRALLQRILEQHGFEVLLATGGPEGLEILEEYSPDLVLLDVMMPILNGFEVSTRIRQQFTPKQLPILLLTARNQAGDLGMALEAGANDYLSKPILQQELIARIEMHLQIAENEALRSQVMFLEQARSRLSLSRDLLLQTLDTNLQPILLLDFGFKPIFANKTAKGLFAIETEILPSLDALFLPISIDQITKQDPEAQAGEWQKLESLKTVSDLLEPLSANLVQVAKGGDWILALGPVSGLQAKRADLRELVVKVMQLSVDFWDRSSGLNKFDLAEQSGVWRVYHDEGRLRTRILDKYCSLKTLPKNPRFFDVISTALFVLDRFPESSELKEQLKQELDLLQRLV</sequence>
<dbReference type="SMART" id="SM00388">
    <property type="entry name" value="HisKA"/>
    <property type="match status" value="1"/>
</dbReference>
<reference evidence="11 12" key="1">
    <citation type="journal article" date="2016" name="Nat. Commun.">
        <title>Thousands of microbial genomes shed light on interconnected biogeochemical processes in an aquifer system.</title>
        <authorList>
            <person name="Anantharaman K."/>
            <person name="Brown C.T."/>
            <person name="Hug L.A."/>
            <person name="Sharon I."/>
            <person name="Castelle C.J."/>
            <person name="Probst A.J."/>
            <person name="Thomas B.C."/>
            <person name="Singh A."/>
            <person name="Wilkins M.J."/>
            <person name="Karaoz U."/>
            <person name="Brodie E.L."/>
            <person name="Williams K.H."/>
            <person name="Hubbard S.S."/>
            <person name="Banfield J.F."/>
        </authorList>
    </citation>
    <scope>NUCLEOTIDE SEQUENCE [LARGE SCALE GENOMIC DNA]</scope>
</reference>
<keyword evidence="8" id="KW-0732">Signal</keyword>
<feature type="transmembrane region" description="Helical" evidence="7">
    <location>
        <begin position="264"/>
        <end position="285"/>
    </location>
</feature>
<dbReference type="CDD" id="cd00082">
    <property type="entry name" value="HisKA"/>
    <property type="match status" value="1"/>
</dbReference>
<feature type="transmembrane region" description="Helical" evidence="7">
    <location>
        <begin position="203"/>
        <end position="223"/>
    </location>
</feature>
<dbReference type="InterPro" id="IPR004358">
    <property type="entry name" value="Sig_transdc_His_kin-like_C"/>
</dbReference>
<evidence type="ECO:0000259" key="9">
    <source>
        <dbReference type="PROSITE" id="PS50109"/>
    </source>
</evidence>
<feature type="domain" description="Histidine kinase" evidence="9">
    <location>
        <begin position="419"/>
        <end position="637"/>
    </location>
</feature>
<dbReference type="SMART" id="SM00448">
    <property type="entry name" value="REC"/>
    <property type="match status" value="1"/>
</dbReference>
<comment type="caution">
    <text evidence="11">The sequence shown here is derived from an EMBL/GenBank/DDBJ whole genome shotgun (WGS) entry which is preliminary data.</text>
</comment>
<feature type="transmembrane region" description="Helical" evidence="7">
    <location>
        <begin position="169"/>
        <end position="191"/>
    </location>
</feature>
<dbReference type="Pfam" id="PF07695">
    <property type="entry name" value="7TMR-DISM_7TM"/>
    <property type="match status" value="1"/>
</dbReference>
<dbReference type="Pfam" id="PF02518">
    <property type="entry name" value="HATPase_c"/>
    <property type="match status" value="1"/>
</dbReference>
<dbReference type="SUPFAM" id="SSF55874">
    <property type="entry name" value="ATPase domain of HSP90 chaperone/DNA topoisomerase II/histidine kinase"/>
    <property type="match status" value="1"/>
</dbReference>
<proteinExistence type="predicted"/>
<dbReference type="FunFam" id="3.30.565.10:FF:000006">
    <property type="entry name" value="Sensor histidine kinase WalK"/>
    <property type="match status" value="1"/>
</dbReference>
<dbReference type="PROSITE" id="PS50109">
    <property type="entry name" value="HIS_KIN"/>
    <property type="match status" value="1"/>
</dbReference>
<dbReference type="Pfam" id="PF07696">
    <property type="entry name" value="7TMR-DISMED2"/>
    <property type="match status" value="1"/>
</dbReference>
<keyword evidence="7" id="KW-0472">Membrane</keyword>
<dbReference type="InterPro" id="IPR036097">
    <property type="entry name" value="HisK_dim/P_sf"/>
</dbReference>
<dbReference type="InterPro" id="IPR003661">
    <property type="entry name" value="HisK_dim/P_dom"/>
</dbReference>
<keyword evidence="3 6" id="KW-0597">Phosphoprotein</keyword>
<dbReference type="PROSITE" id="PS50110">
    <property type="entry name" value="RESPONSE_REGULATORY"/>
    <property type="match status" value="1"/>
</dbReference>
<comment type="catalytic activity">
    <reaction evidence="1">
        <text>ATP + protein L-histidine = ADP + protein N-phospho-L-histidine.</text>
        <dbReference type="EC" id="2.7.13.3"/>
    </reaction>
</comment>
<evidence type="ECO:0000313" key="12">
    <source>
        <dbReference type="Proteomes" id="UP000178449"/>
    </source>
</evidence>
<dbReference type="SUPFAM" id="SSF52172">
    <property type="entry name" value="CheY-like"/>
    <property type="match status" value="1"/>
</dbReference>
<dbReference type="InterPro" id="IPR011006">
    <property type="entry name" value="CheY-like_superfamily"/>
</dbReference>
<evidence type="ECO:0000256" key="5">
    <source>
        <dbReference type="ARBA" id="ARBA00022777"/>
    </source>
</evidence>
<evidence type="ECO:0000313" key="11">
    <source>
        <dbReference type="EMBL" id="OGG95147.1"/>
    </source>
</evidence>
<dbReference type="Gene3D" id="3.30.565.10">
    <property type="entry name" value="Histidine kinase-like ATPase, C-terminal domain"/>
    <property type="match status" value="1"/>
</dbReference>
<dbReference type="InterPro" id="IPR001789">
    <property type="entry name" value="Sig_transdc_resp-reg_receiver"/>
</dbReference>
<name>A0A1F6GAL1_9PROT</name>
<evidence type="ECO:0000259" key="10">
    <source>
        <dbReference type="PROSITE" id="PS50110"/>
    </source>
</evidence>
<feature type="chain" id="PRO_5009524575" description="histidine kinase" evidence="8">
    <location>
        <begin position="30"/>
        <end position="1024"/>
    </location>
</feature>
<dbReference type="PANTHER" id="PTHR43047">
    <property type="entry name" value="TWO-COMPONENT HISTIDINE PROTEIN KINASE"/>
    <property type="match status" value="1"/>
</dbReference>
<keyword evidence="7" id="KW-0812">Transmembrane</keyword>
<dbReference type="SMART" id="SM00387">
    <property type="entry name" value="HATPase_c"/>
    <property type="match status" value="1"/>
</dbReference>
<evidence type="ECO:0000256" key="3">
    <source>
        <dbReference type="ARBA" id="ARBA00022553"/>
    </source>
</evidence>
<dbReference type="SUPFAM" id="SSF47384">
    <property type="entry name" value="Homodimeric domain of signal transducing histidine kinase"/>
    <property type="match status" value="1"/>
</dbReference>
<dbReference type="GO" id="GO:0000155">
    <property type="term" value="F:phosphorelay sensor kinase activity"/>
    <property type="evidence" value="ECO:0007669"/>
    <property type="project" value="InterPro"/>
</dbReference>
<dbReference type="Gene3D" id="3.40.50.2300">
    <property type="match status" value="1"/>
</dbReference>
<keyword evidence="4" id="KW-0808">Transferase</keyword>
<feature type="modified residue" description="4-aspartylphosphate" evidence="6">
    <location>
        <position position="720"/>
    </location>
</feature>
<feature type="transmembrane region" description="Helical" evidence="7">
    <location>
        <begin position="291"/>
        <end position="310"/>
    </location>
</feature>
<dbReference type="Gene3D" id="2.60.40.2380">
    <property type="match status" value="1"/>
</dbReference>
<gene>
    <name evidence="11" type="ORF">A2527_08220</name>
</gene>
<dbReference type="CDD" id="cd22890">
    <property type="entry name" value="ChiS-DBD"/>
    <property type="match status" value="1"/>
</dbReference>
<protein>
    <recommendedName>
        <fullName evidence="2">histidine kinase</fullName>
        <ecNumber evidence="2">2.7.13.3</ecNumber>
    </recommendedName>
</protein>
<dbReference type="InterPro" id="IPR036890">
    <property type="entry name" value="HATPase_C_sf"/>
</dbReference>
<feature type="transmembrane region" description="Helical" evidence="7">
    <location>
        <begin position="354"/>
        <end position="371"/>
    </location>
</feature>
<keyword evidence="5" id="KW-0418">Kinase</keyword>
<dbReference type="AlphaFoldDB" id="A0A1F6GAL1"/>
<evidence type="ECO:0000256" key="1">
    <source>
        <dbReference type="ARBA" id="ARBA00000085"/>
    </source>
</evidence>
<dbReference type="EMBL" id="MFNE01000026">
    <property type="protein sequence ID" value="OGG95147.1"/>
    <property type="molecule type" value="Genomic_DNA"/>
</dbReference>
<dbReference type="Pfam" id="PF00512">
    <property type="entry name" value="HisKA"/>
    <property type="match status" value="1"/>
</dbReference>
<dbReference type="InterPro" id="IPR011622">
    <property type="entry name" value="7TMR_DISM_rcpt_extracell_dom2"/>
</dbReference>
<evidence type="ECO:0000256" key="7">
    <source>
        <dbReference type="SAM" id="Phobius"/>
    </source>
</evidence>
<evidence type="ECO:0000256" key="6">
    <source>
        <dbReference type="PROSITE-ProRule" id="PRU00169"/>
    </source>
</evidence>
<organism evidence="11 12">
    <name type="scientific">Candidatus Lambdaproteobacteria bacterium RIFOXYD2_FULL_50_16</name>
    <dbReference type="NCBI Taxonomy" id="1817772"/>
    <lineage>
        <taxon>Bacteria</taxon>
        <taxon>Pseudomonadati</taxon>
        <taxon>Pseudomonadota</taxon>
        <taxon>Candidatus Lambdaproteobacteria</taxon>
    </lineage>
</organism>
<feature type="transmembrane region" description="Helical" evidence="7">
    <location>
        <begin position="322"/>
        <end position="342"/>
    </location>
</feature>
<dbReference type="PRINTS" id="PR00344">
    <property type="entry name" value="BCTRLSENSOR"/>
</dbReference>
<dbReference type="STRING" id="1817772.A2527_08220"/>
<evidence type="ECO:0000256" key="8">
    <source>
        <dbReference type="SAM" id="SignalP"/>
    </source>
</evidence>
<dbReference type="Gene3D" id="1.10.287.130">
    <property type="match status" value="1"/>
</dbReference>
<evidence type="ECO:0000256" key="2">
    <source>
        <dbReference type="ARBA" id="ARBA00012438"/>
    </source>
</evidence>
<dbReference type="Pfam" id="PF00072">
    <property type="entry name" value="Response_reg"/>
    <property type="match status" value="1"/>
</dbReference>